<protein>
    <submittedName>
        <fullName evidence="3">Uncharacterized protein</fullName>
    </submittedName>
</protein>
<feature type="transmembrane region" description="Helical" evidence="2">
    <location>
        <begin position="148"/>
        <end position="172"/>
    </location>
</feature>
<evidence type="ECO:0000256" key="1">
    <source>
        <dbReference type="SAM" id="MobiDB-lite"/>
    </source>
</evidence>
<keyword evidence="2" id="KW-0472">Membrane</keyword>
<proteinExistence type="predicted"/>
<keyword evidence="2" id="KW-1133">Transmembrane helix</keyword>
<accession>A0AAU8G324</accession>
<feature type="transmembrane region" description="Helical" evidence="2">
    <location>
        <begin position="30"/>
        <end position="51"/>
    </location>
</feature>
<evidence type="ECO:0000256" key="2">
    <source>
        <dbReference type="SAM" id="Phobius"/>
    </source>
</evidence>
<keyword evidence="2" id="KW-0812">Transmembrane</keyword>
<feature type="transmembrane region" description="Helical" evidence="2">
    <location>
        <begin position="99"/>
        <end position="119"/>
    </location>
</feature>
<evidence type="ECO:0000313" key="3">
    <source>
        <dbReference type="EMBL" id="XCH30678.1"/>
    </source>
</evidence>
<reference evidence="3" key="1">
    <citation type="submission" date="2024-06" db="EMBL/GenBank/DDBJ databases">
        <title>Complete genome sequence of the cellulolytic actinobacterium, Cellulosimicrobium ES-005.</title>
        <authorList>
            <person name="Matthews C.T."/>
            <person name="Underwood K.D."/>
            <person name="Ghanchi K.M."/>
            <person name="Fields S.D."/>
            <person name="Gardner S.G."/>
        </authorList>
    </citation>
    <scope>NUCLEOTIDE SEQUENCE</scope>
    <source>
        <strain evidence="3">ES-005</strain>
    </source>
</reference>
<feature type="transmembrane region" description="Helical" evidence="2">
    <location>
        <begin position="63"/>
        <end position="87"/>
    </location>
</feature>
<gene>
    <name evidence="3" type="ORF">ABRQ22_03065</name>
</gene>
<organism evidence="3">
    <name type="scientific">Cellulosimicrobium sp. ES-005</name>
    <dbReference type="NCBI Taxonomy" id="3163031"/>
    <lineage>
        <taxon>Bacteria</taxon>
        <taxon>Bacillati</taxon>
        <taxon>Actinomycetota</taxon>
        <taxon>Actinomycetes</taxon>
        <taxon>Micrococcales</taxon>
        <taxon>Promicromonosporaceae</taxon>
        <taxon>Cellulosimicrobium</taxon>
    </lineage>
</organism>
<sequence>MSTTPTESGRVHRLRWSDPALAGLGSRSRLAPVGLVVLAVAITLVDVLVMYPAVARSMGHDPVMTWLTALGLGLVALLTAGVSGWTWRGATGNHPGSWAPLLLPVLLLAAWAALALLLMRLRLQVSDVATTVAYEGAVPQPAESGFDALAAGVFLAVYVLCGLLTFGDLYHWRNDAYTAGRRAVAELTACQDELTEHEASYQHLLANHHKRTAEIDRLAADAIIATTSNAAFAAELEQLVRQEIAVGLGDPATTGITSPRHPSNPFGQRARGRREEQA</sequence>
<name>A0AAU8G324_9MICO</name>
<dbReference type="AlphaFoldDB" id="A0AAU8G324"/>
<dbReference type="EMBL" id="CP159290">
    <property type="protein sequence ID" value="XCH30678.1"/>
    <property type="molecule type" value="Genomic_DNA"/>
</dbReference>
<dbReference type="RefSeq" id="WP_353708531.1">
    <property type="nucleotide sequence ID" value="NZ_CP159290.1"/>
</dbReference>
<feature type="region of interest" description="Disordered" evidence="1">
    <location>
        <begin position="251"/>
        <end position="278"/>
    </location>
</feature>